<keyword evidence="3" id="KW-0309">Germination</keyword>
<keyword evidence="5" id="KW-0472">Membrane</keyword>
<evidence type="ECO:0000256" key="8">
    <source>
        <dbReference type="SAM" id="SignalP"/>
    </source>
</evidence>
<dbReference type="PANTHER" id="PTHR35789:SF1">
    <property type="entry name" value="SPORE GERMINATION PROTEIN B3"/>
    <property type="match status" value="1"/>
</dbReference>
<dbReference type="NCBIfam" id="TIGR02887">
    <property type="entry name" value="spore_ger_x_C"/>
    <property type="match status" value="1"/>
</dbReference>
<evidence type="ECO:0000256" key="1">
    <source>
        <dbReference type="ARBA" id="ARBA00004635"/>
    </source>
</evidence>
<feature type="chain" id="PRO_5046751093" evidence="8">
    <location>
        <begin position="19"/>
        <end position="401"/>
    </location>
</feature>
<gene>
    <name evidence="11" type="ORF">KKP3000_001578</name>
</gene>
<evidence type="ECO:0000313" key="12">
    <source>
        <dbReference type="Proteomes" id="UP001579974"/>
    </source>
</evidence>
<evidence type="ECO:0000256" key="7">
    <source>
        <dbReference type="ARBA" id="ARBA00023288"/>
    </source>
</evidence>
<dbReference type="InterPro" id="IPR038501">
    <property type="entry name" value="Spore_GerAC_C_sf"/>
</dbReference>
<evidence type="ECO:0000313" key="11">
    <source>
        <dbReference type="EMBL" id="MFB5192379.1"/>
    </source>
</evidence>
<evidence type="ECO:0000259" key="10">
    <source>
        <dbReference type="Pfam" id="PF25198"/>
    </source>
</evidence>
<keyword evidence="7" id="KW-0449">Lipoprotein</keyword>
<dbReference type="Gene3D" id="3.30.300.210">
    <property type="entry name" value="Nutrient germinant receptor protein C, domain 3"/>
    <property type="match status" value="1"/>
</dbReference>
<dbReference type="PROSITE" id="PS51257">
    <property type="entry name" value="PROKAR_LIPOPROTEIN"/>
    <property type="match status" value="1"/>
</dbReference>
<keyword evidence="12" id="KW-1185">Reference proteome</keyword>
<feature type="signal peptide" evidence="8">
    <location>
        <begin position="1"/>
        <end position="18"/>
    </location>
</feature>
<protein>
    <submittedName>
        <fullName evidence="11">Ger(X)C family spore germination protein</fullName>
    </submittedName>
</protein>
<evidence type="ECO:0000256" key="3">
    <source>
        <dbReference type="ARBA" id="ARBA00022544"/>
    </source>
</evidence>
<keyword evidence="6" id="KW-0564">Palmitate</keyword>
<comment type="subcellular location">
    <subcellularLocation>
        <location evidence="1">Membrane</location>
        <topology evidence="1">Lipid-anchor</topology>
    </subcellularLocation>
</comment>
<dbReference type="Pfam" id="PF25198">
    <property type="entry name" value="Spore_GerAC_N"/>
    <property type="match status" value="1"/>
</dbReference>
<dbReference type="Pfam" id="PF05504">
    <property type="entry name" value="Spore_GerAC"/>
    <property type="match status" value="1"/>
</dbReference>
<sequence>MKRSLRLGFILTISLVFATGCWDRTELNDIALLLGWGMDYKDGRYIGTAQIVIPGAAQSGQQGGGGGNNNAYFTETAIGKDITDTTQNLQSKLSRQIFAGHRKDVFIGEELAKHGLSKMLDEYSRNPDVRLRTDIFVVKGGTAEDILKIPNPLEKVPALAALKLHQQIGGLGDVTLANFLIDASTEGSSPSLPVMEIVTSSRQQDQEQGSSTNSTSFAYAGRAVFNMDEKLAGYLDRGEAELAWWVKGLLKFYRVTGVIPQRNGTVSLNLSKLGAHIQPSLQGNKIKFVVTLTGEGTIPENNTSLDLSQTKNLNLIQNAFDKQCQQQVQQVISKVQQEYKADILGFGEAFHRKYPEQWKSLKKNWGEEFPKSDVTVKVNLKIKRVGLTGPSLGLKESQIKE</sequence>
<organism evidence="11 12">
    <name type="scientific">Alicyclobacillus fastidiosus</name>
    <dbReference type="NCBI Taxonomy" id="392011"/>
    <lineage>
        <taxon>Bacteria</taxon>
        <taxon>Bacillati</taxon>
        <taxon>Bacillota</taxon>
        <taxon>Bacilli</taxon>
        <taxon>Bacillales</taxon>
        <taxon>Alicyclobacillaceae</taxon>
        <taxon>Alicyclobacillus</taxon>
    </lineage>
</organism>
<keyword evidence="4 8" id="KW-0732">Signal</keyword>
<dbReference type="InterPro" id="IPR046953">
    <property type="entry name" value="Spore_GerAC-like_C"/>
</dbReference>
<name>A0ABV5AJD1_9BACL</name>
<evidence type="ECO:0000256" key="4">
    <source>
        <dbReference type="ARBA" id="ARBA00022729"/>
    </source>
</evidence>
<comment type="similarity">
    <text evidence="2">Belongs to the GerABKC lipoprotein family.</text>
</comment>
<dbReference type="Proteomes" id="UP001579974">
    <property type="component" value="Unassembled WGS sequence"/>
</dbReference>
<feature type="domain" description="Spore germination protein N-terminal" evidence="10">
    <location>
        <begin position="23"/>
        <end position="197"/>
    </location>
</feature>
<dbReference type="InterPro" id="IPR008844">
    <property type="entry name" value="Spore_GerAC-like"/>
</dbReference>
<evidence type="ECO:0000256" key="5">
    <source>
        <dbReference type="ARBA" id="ARBA00023136"/>
    </source>
</evidence>
<dbReference type="RefSeq" id="WP_275473355.1">
    <property type="nucleotide sequence ID" value="NZ_CP162940.1"/>
</dbReference>
<feature type="domain" description="Spore germination GerAC-like C-terminal" evidence="9">
    <location>
        <begin position="221"/>
        <end position="386"/>
    </location>
</feature>
<dbReference type="InterPro" id="IPR057336">
    <property type="entry name" value="GerAC_N"/>
</dbReference>
<evidence type="ECO:0000256" key="6">
    <source>
        <dbReference type="ARBA" id="ARBA00023139"/>
    </source>
</evidence>
<reference evidence="11 12" key="1">
    <citation type="journal article" date="2024" name="Int. J. Mol. Sci.">
        <title>Exploration of Alicyclobacillus spp. Genome in Search of Antibiotic Resistance.</title>
        <authorList>
            <person name="Bucka-Kolendo J."/>
            <person name="Kiousi D.E."/>
            <person name="Dekowska A."/>
            <person name="Mikolajczuk-Szczyrba A."/>
            <person name="Karadedos D.M."/>
            <person name="Michael P."/>
            <person name="Galanis A."/>
            <person name="Sokolowska B."/>
        </authorList>
    </citation>
    <scope>NUCLEOTIDE SEQUENCE [LARGE SCALE GENOMIC DNA]</scope>
    <source>
        <strain evidence="11 12">KKP 3000</strain>
    </source>
</reference>
<comment type="caution">
    <text evidence="11">The sequence shown here is derived from an EMBL/GenBank/DDBJ whole genome shotgun (WGS) entry which is preliminary data.</text>
</comment>
<dbReference type="PANTHER" id="PTHR35789">
    <property type="entry name" value="SPORE GERMINATION PROTEIN B3"/>
    <property type="match status" value="1"/>
</dbReference>
<proteinExistence type="inferred from homology"/>
<dbReference type="EMBL" id="JBDXSU010000021">
    <property type="protein sequence ID" value="MFB5192379.1"/>
    <property type="molecule type" value="Genomic_DNA"/>
</dbReference>
<accession>A0ABV5AJD1</accession>
<evidence type="ECO:0000256" key="2">
    <source>
        <dbReference type="ARBA" id="ARBA00007886"/>
    </source>
</evidence>
<evidence type="ECO:0000259" key="9">
    <source>
        <dbReference type="Pfam" id="PF05504"/>
    </source>
</evidence>